<evidence type="ECO:0000256" key="4">
    <source>
        <dbReference type="ARBA" id="ARBA00022737"/>
    </source>
</evidence>
<evidence type="ECO:0000256" key="2">
    <source>
        <dbReference type="ARBA" id="ARBA00008637"/>
    </source>
</evidence>
<dbReference type="EMBL" id="AAQR03172986">
    <property type="status" value="NOT_ANNOTATED_CDS"/>
    <property type="molecule type" value="Genomic_DNA"/>
</dbReference>
<gene>
    <name evidence="9" type="primary">LOC111722100</name>
</gene>
<keyword evidence="6" id="KW-0325">Glycoprotein</keyword>
<reference evidence="9" key="2">
    <citation type="submission" date="2025-08" db="UniProtKB">
        <authorList>
            <consortium name="Ensembl"/>
        </authorList>
    </citation>
    <scope>IDENTIFICATION</scope>
</reference>
<feature type="domain" description="Immunoglobulin" evidence="8">
    <location>
        <begin position="11"/>
        <end position="94"/>
    </location>
</feature>
<dbReference type="Pfam" id="PF13895">
    <property type="entry name" value="Ig_2"/>
    <property type="match status" value="1"/>
</dbReference>
<keyword evidence="4" id="KW-0677">Repeat</keyword>
<keyword evidence="7" id="KW-0393">Immunoglobulin domain</keyword>
<dbReference type="eggNOG" id="ENOG502RYEX">
    <property type="taxonomic scope" value="Eukaryota"/>
</dbReference>
<dbReference type="SUPFAM" id="SSF48726">
    <property type="entry name" value="Immunoglobulin"/>
    <property type="match status" value="2"/>
</dbReference>
<dbReference type="OMA" id="ISHDITI"/>
<dbReference type="GeneTree" id="ENSGT01150000286974"/>
<dbReference type="HOGENOM" id="CLU_021100_1_0_1"/>
<dbReference type="InParanoid" id="H0XNY7"/>
<comment type="subcellular location">
    <subcellularLocation>
        <location evidence="1">Cell membrane</location>
        <topology evidence="1">Single-pass type I membrane protein</topology>
    </subcellularLocation>
</comment>
<keyword evidence="3" id="KW-0732">Signal</keyword>
<dbReference type="InterPro" id="IPR036179">
    <property type="entry name" value="Ig-like_dom_sf"/>
</dbReference>
<dbReference type="SMART" id="SM00409">
    <property type="entry name" value="IG"/>
    <property type="match status" value="2"/>
</dbReference>
<dbReference type="Proteomes" id="UP000005225">
    <property type="component" value="Unassembled WGS sequence"/>
</dbReference>
<dbReference type="FunFam" id="2.60.40.10:FF:000049">
    <property type="entry name" value="Leukocyte immunoglobulin-like receptor subfamily B member 1"/>
    <property type="match status" value="1"/>
</dbReference>
<proteinExistence type="inferred from homology"/>
<evidence type="ECO:0000256" key="3">
    <source>
        <dbReference type="ARBA" id="ARBA00022729"/>
    </source>
</evidence>
<dbReference type="STRING" id="30611.ENSOGAP00000017828"/>
<dbReference type="FunFam" id="2.60.40.10:FF:000033">
    <property type="entry name" value="Killer cell immunoglobulin-like receptor"/>
    <property type="match status" value="1"/>
</dbReference>
<dbReference type="InterPro" id="IPR050412">
    <property type="entry name" value="Ig-like_Receptors_ImmuneReg"/>
</dbReference>
<reference evidence="9" key="3">
    <citation type="submission" date="2025-09" db="UniProtKB">
        <authorList>
            <consortium name="Ensembl"/>
        </authorList>
    </citation>
    <scope>IDENTIFICATION</scope>
</reference>
<evidence type="ECO:0000256" key="1">
    <source>
        <dbReference type="ARBA" id="ARBA00004251"/>
    </source>
</evidence>
<keyword evidence="10" id="KW-1185">Reference proteome</keyword>
<dbReference type="InterPro" id="IPR013783">
    <property type="entry name" value="Ig-like_fold"/>
</dbReference>
<evidence type="ECO:0000256" key="7">
    <source>
        <dbReference type="ARBA" id="ARBA00023319"/>
    </source>
</evidence>
<organism evidence="9 10">
    <name type="scientific">Otolemur garnettii</name>
    <name type="common">Small-eared galago</name>
    <name type="synonym">Garnett's greater bushbaby</name>
    <dbReference type="NCBI Taxonomy" id="30611"/>
    <lineage>
        <taxon>Eukaryota</taxon>
        <taxon>Metazoa</taxon>
        <taxon>Chordata</taxon>
        <taxon>Craniata</taxon>
        <taxon>Vertebrata</taxon>
        <taxon>Euteleostomi</taxon>
        <taxon>Mammalia</taxon>
        <taxon>Eutheria</taxon>
        <taxon>Euarchontoglires</taxon>
        <taxon>Primates</taxon>
        <taxon>Strepsirrhini</taxon>
        <taxon>Lorisiformes</taxon>
        <taxon>Galagidae</taxon>
        <taxon>Otolemur</taxon>
    </lineage>
</organism>
<keyword evidence="5" id="KW-1015">Disulfide bond</keyword>
<dbReference type="Ensembl" id="ENSOGAT00000026991.1">
    <property type="protein sequence ID" value="ENSOGAP00000017828.1"/>
    <property type="gene ID" value="ENSOGAG00000028742.1"/>
</dbReference>
<dbReference type="GO" id="GO:0002764">
    <property type="term" value="P:immune response-regulating signaling pathway"/>
    <property type="evidence" value="ECO:0007669"/>
    <property type="project" value="TreeGrafter"/>
</dbReference>
<dbReference type="AlphaFoldDB" id="H0XNY7"/>
<dbReference type="InterPro" id="IPR003599">
    <property type="entry name" value="Ig_sub"/>
</dbReference>
<evidence type="ECO:0000313" key="10">
    <source>
        <dbReference type="Proteomes" id="UP000005225"/>
    </source>
</evidence>
<reference evidence="10" key="1">
    <citation type="submission" date="2011-03" db="EMBL/GenBank/DDBJ databases">
        <title>Version 3 of the genome sequence of Otolemur garnettii (Bushbaby).</title>
        <authorList>
            <consortium name="The Broad Institute Genome Sequencing Platform"/>
            <person name="Di Palma F."/>
            <person name="Johnson J."/>
            <person name="Lander E.S."/>
            <person name="Lindblad-Toh K."/>
            <person name="Jaffe D.B."/>
            <person name="Gnerre S."/>
            <person name="MacCallum I."/>
            <person name="Przybylski D."/>
            <person name="Ribeiro F.J."/>
            <person name="Burton J.N."/>
            <person name="Walker B.J."/>
            <person name="Sharpe T."/>
            <person name="Hall G."/>
        </authorList>
    </citation>
    <scope>NUCLEOTIDE SEQUENCE [LARGE SCALE GENOMIC DNA]</scope>
</reference>
<protein>
    <recommendedName>
        <fullName evidence="8">Immunoglobulin domain-containing protein</fullName>
    </recommendedName>
</protein>
<evidence type="ECO:0000256" key="5">
    <source>
        <dbReference type="ARBA" id="ARBA00023157"/>
    </source>
</evidence>
<dbReference type="PANTHER" id="PTHR11738">
    <property type="entry name" value="MHC CLASS I NK CELL RECEPTOR"/>
    <property type="match status" value="1"/>
</dbReference>
<feature type="domain" description="Immunoglobulin" evidence="8">
    <location>
        <begin position="108"/>
        <end position="198"/>
    </location>
</feature>
<evidence type="ECO:0000313" key="9">
    <source>
        <dbReference type="Ensembl" id="ENSOGAP00000017828.1"/>
    </source>
</evidence>
<comment type="similarity">
    <text evidence="2">Belongs to the immunoglobulin superfamily.</text>
</comment>
<accession>H0XNY7</accession>
<dbReference type="PANTHER" id="PTHR11738:SF157">
    <property type="entry name" value="T-CELL-INTERACTING, ACTIVATING RECEPTOR ON MYELOID CELLS PROTEIN 1"/>
    <property type="match status" value="1"/>
</dbReference>
<sequence>GSLPKPSLTVWPSSVLSAQSNVTLRCWTPEMGVDFILRQGETNLSVLQSRESTEGLAEFHLNDLKGSQAGEYTCEYYRKGSPDISSQRSDVLLLLVTGYLPKPSLKIHQNHKVSARGNLTFQCQKLDPLVQPVMFALLKAGTSNPLQLRGPEENGVEFSLQNLTVGDTGSYSCVYYQSSPPFLASQPSNHLEIWVTVLAHLSSSDYTTGNLIRLGLAALIMVTMGAFLVEAWHSQKESPNTS</sequence>
<evidence type="ECO:0000256" key="6">
    <source>
        <dbReference type="ARBA" id="ARBA00023180"/>
    </source>
</evidence>
<dbReference type="Gene3D" id="2.60.40.10">
    <property type="entry name" value="Immunoglobulins"/>
    <property type="match status" value="2"/>
</dbReference>
<dbReference type="GO" id="GO:0005886">
    <property type="term" value="C:plasma membrane"/>
    <property type="evidence" value="ECO:0007669"/>
    <property type="project" value="UniProtKB-SubCell"/>
</dbReference>
<evidence type="ECO:0000259" key="8">
    <source>
        <dbReference type="SMART" id="SM00409"/>
    </source>
</evidence>
<name>H0XNY7_OTOGA</name>